<keyword evidence="3" id="KW-1185">Reference proteome</keyword>
<feature type="region of interest" description="Disordered" evidence="1">
    <location>
        <begin position="1"/>
        <end position="20"/>
    </location>
</feature>
<accession>A0A552WV82</accession>
<evidence type="ECO:0000256" key="1">
    <source>
        <dbReference type="SAM" id="MobiDB-lite"/>
    </source>
</evidence>
<sequence length="117" mass="13290">MSIGPNRWQQRRDSARARRTEPVIHRCTVQRRWRGGYQVTIVGTDLIRTGVPASARVGRQAVHDLRVAPGRITGVLARRPRSRATVVDNGVFAARAVATVRRFPTAPDLTRFLRRRR</sequence>
<dbReference type="EMBL" id="VJXR01000008">
    <property type="protein sequence ID" value="TRW46616.1"/>
    <property type="molecule type" value="Genomic_DNA"/>
</dbReference>
<dbReference type="AlphaFoldDB" id="A0A552WV82"/>
<proteinExistence type="predicted"/>
<feature type="compositionally biased region" description="Basic and acidic residues" evidence="1">
    <location>
        <begin position="10"/>
        <end position="20"/>
    </location>
</feature>
<evidence type="ECO:0000313" key="2">
    <source>
        <dbReference type="EMBL" id="TRW46616.1"/>
    </source>
</evidence>
<gene>
    <name evidence="2" type="ORF">FJ693_04855</name>
</gene>
<comment type="caution">
    <text evidence="2">The sequence shown here is derived from an EMBL/GenBank/DDBJ whole genome shotgun (WGS) entry which is preliminary data.</text>
</comment>
<dbReference type="Proteomes" id="UP000318693">
    <property type="component" value="Unassembled WGS sequence"/>
</dbReference>
<dbReference type="RefSeq" id="WP_143417394.1">
    <property type="nucleotide sequence ID" value="NZ_VJXR01000008.1"/>
</dbReference>
<evidence type="ECO:0000313" key="3">
    <source>
        <dbReference type="Proteomes" id="UP000318693"/>
    </source>
</evidence>
<organism evidence="2 3">
    <name type="scientific">Georgenia yuyongxinii</name>
    <dbReference type="NCBI Taxonomy" id="2589797"/>
    <lineage>
        <taxon>Bacteria</taxon>
        <taxon>Bacillati</taxon>
        <taxon>Actinomycetota</taxon>
        <taxon>Actinomycetes</taxon>
        <taxon>Micrococcales</taxon>
        <taxon>Bogoriellaceae</taxon>
        <taxon>Georgenia</taxon>
    </lineage>
</organism>
<name>A0A552WV82_9MICO</name>
<reference evidence="2 3" key="1">
    <citation type="submission" date="2019-07" db="EMBL/GenBank/DDBJ databases">
        <title>Georgenia wutianyii sp. nov. and Georgenia *** sp. nov. isolated from plateau pika (Ochotona curzoniae) in the Qinghai-Tibet plateau of China.</title>
        <authorList>
            <person name="Tian Z."/>
        </authorList>
    </citation>
    <scope>NUCLEOTIDE SEQUENCE [LARGE SCALE GENOMIC DNA]</scope>
    <source>
        <strain evidence="2 3">Z446</strain>
    </source>
</reference>
<protein>
    <submittedName>
        <fullName evidence="2">Uncharacterized protein</fullName>
    </submittedName>
</protein>